<comment type="caution">
    <text evidence="2">The sequence shown here is derived from an EMBL/GenBank/DDBJ whole genome shotgun (WGS) entry which is preliminary data.</text>
</comment>
<feature type="transmembrane region" description="Helical" evidence="1">
    <location>
        <begin position="441"/>
        <end position="465"/>
    </location>
</feature>
<keyword evidence="1" id="KW-1133">Transmembrane helix</keyword>
<gene>
    <name evidence="2" type="ORF">GP644_19230</name>
</gene>
<keyword evidence="1" id="KW-0812">Transmembrane</keyword>
<proteinExistence type="predicted"/>
<sequence length="468" mass="51578">MIKTWQDIEDRGGQAWLTPAEILLIEASKSGDPCVLGDGLCPEEGNVQGSLTVRAEVLRYLVLGGCNVAQIQDLGVHLWGACITGELDLSFAKAKGALGLLNCRIDQGIQALQTRFEMLNLSGSSISLLNAQSASFHGDVFLRDTRTNGPVRLNGATIGGQLDLTGAHIHAPNRNALNGQRLRVERGFFWRNVTVSAGAVDLNSAHVGDLVDDVTGWPPKGRLILDGFTYERISGSSTRASKRIAWLEQGSEWNGYFHPQPFTHLAQVFRDLGHDTDARRVLARREQLARRYERHHMRVVPDGSLGLGVKSIWRDLKRGTLFAADQLLRLTVGYGHHPFRSLWLLVALVCAAMLPAQKAWEEGNMAPNAAPVLVSQDWRHLAGTSENPARDWSAVIPGKDWETFYAPAYASDLVIPLVDLGQTDAWAPSTERGPWGWHLWWLRWLFTTAGWIVTALGAAAITGIIRRD</sequence>
<dbReference type="Proteomes" id="UP000441586">
    <property type="component" value="Unassembled WGS sequence"/>
</dbReference>
<organism evidence="2 3">
    <name type="scientific">Parasedimentitalea maritima</name>
    <dbReference type="NCBI Taxonomy" id="2578117"/>
    <lineage>
        <taxon>Bacteria</taxon>
        <taxon>Pseudomonadati</taxon>
        <taxon>Pseudomonadota</taxon>
        <taxon>Alphaproteobacteria</taxon>
        <taxon>Rhodobacterales</taxon>
        <taxon>Paracoccaceae</taxon>
        <taxon>Parasedimentitalea</taxon>
    </lineage>
</organism>
<name>A0A6A4RAV4_9RHOB</name>
<reference evidence="2 3" key="1">
    <citation type="submission" date="2019-12" db="EMBL/GenBank/DDBJ databases">
        <authorList>
            <person name="Zhang Y.-J."/>
        </authorList>
    </citation>
    <scope>NUCLEOTIDE SEQUENCE [LARGE SCALE GENOMIC DNA]</scope>
    <source>
        <strain evidence="2 3">H18S-6</strain>
    </source>
</reference>
<evidence type="ECO:0008006" key="4">
    <source>
        <dbReference type="Google" id="ProtNLM"/>
    </source>
</evidence>
<protein>
    <recommendedName>
        <fullName evidence="4">Oxidoreductase</fullName>
    </recommendedName>
</protein>
<dbReference type="EMBL" id="WSFO01000013">
    <property type="protein sequence ID" value="KAE9627302.1"/>
    <property type="molecule type" value="Genomic_DNA"/>
</dbReference>
<dbReference type="RefSeq" id="WP_158981099.1">
    <property type="nucleotide sequence ID" value="NZ_WSFO01000013.1"/>
</dbReference>
<accession>A0A6A4RAV4</accession>
<evidence type="ECO:0000313" key="2">
    <source>
        <dbReference type="EMBL" id="KAE9627302.1"/>
    </source>
</evidence>
<keyword evidence="1" id="KW-0472">Membrane</keyword>
<evidence type="ECO:0000256" key="1">
    <source>
        <dbReference type="SAM" id="Phobius"/>
    </source>
</evidence>
<dbReference type="AlphaFoldDB" id="A0A6A4RAV4"/>
<evidence type="ECO:0000313" key="3">
    <source>
        <dbReference type="Proteomes" id="UP000441586"/>
    </source>
</evidence>